<proteinExistence type="inferred from homology"/>
<evidence type="ECO:0000256" key="1">
    <source>
        <dbReference type="ARBA" id="ARBA00009277"/>
    </source>
</evidence>
<dbReference type="PANTHER" id="PTHR35004">
    <property type="entry name" value="TRANSPOSASE RV3428C-RELATED"/>
    <property type="match status" value="1"/>
</dbReference>
<dbReference type="PANTHER" id="PTHR35004:SF7">
    <property type="entry name" value="INTEGRASE PROTEIN"/>
    <property type="match status" value="1"/>
</dbReference>
<evidence type="ECO:0000256" key="3">
    <source>
        <dbReference type="ARBA" id="ARBA00023125"/>
    </source>
</evidence>
<dbReference type="Pfam" id="PF13384">
    <property type="entry name" value="HTH_23"/>
    <property type="match status" value="1"/>
</dbReference>
<accession>A0A2K4WQQ5</accession>
<gene>
    <name evidence="5" type="ORF">CFBP3840_01173</name>
</gene>
<evidence type="ECO:0000313" key="5">
    <source>
        <dbReference type="EMBL" id="SOS38237.1"/>
    </source>
</evidence>
<keyword evidence="3" id="KW-0238">DNA-binding</keyword>
<evidence type="ECO:0000256" key="4">
    <source>
        <dbReference type="ARBA" id="ARBA00023172"/>
    </source>
</evidence>
<dbReference type="GO" id="GO:0003677">
    <property type="term" value="F:DNA binding"/>
    <property type="evidence" value="ECO:0007669"/>
    <property type="project" value="UniProtKB-KW"/>
</dbReference>
<sequence length="172" mass="19995">MISMEMMGKTRRMYLRDKLSVHQIAKRTGLSRNTIRKWIRAPETKQPVYQRQAAFNNLSPFHGTLEQALKADSLRAKHNRRTAEALFEQIKADGYDGGYNQLTAFIRAWRGKQGKSLRAFVPLTFALGEAFQFDWSEEGLLIGGLFRRTQVSHLKLCARRAFWLSWSWSGWK</sequence>
<dbReference type="PROSITE" id="PS50531">
    <property type="entry name" value="HTH_IS21"/>
    <property type="match status" value="1"/>
</dbReference>
<keyword evidence="4" id="KW-0233">DNA recombination</keyword>
<reference evidence="5 6" key="1">
    <citation type="submission" date="2017-11" db="EMBL/GenBank/DDBJ databases">
        <authorList>
            <person name="Han C.G."/>
        </authorList>
    </citation>
    <scope>NUCLEOTIDE SEQUENCE [LARGE SCALE GENOMIC DNA]</scope>
    <source>
        <strain evidence="5">CFBP3840</strain>
    </source>
</reference>
<name>A0A2K4WQQ5_PSESX</name>
<evidence type="ECO:0000256" key="2">
    <source>
        <dbReference type="ARBA" id="ARBA00022578"/>
    </source>
</evidence>
<dbReference type="GO" id="GO:0006310">
    <property type="term" value="P:DNA recombination"/>
    <property type="evidence" value="ECO:0007669"/>
    <property type="project" value="UniProtKB-KW"/>
</dbReference>
<dbReference type="Proteomes" id="UP000238095">
    <property type="component" value="Chromosome 1"/>
</dbReference>
<dbReference type="AlphaFoldDB" id="A0A2K4WQQ5"/>
<keyword evidence="2" id="KW-0815">Transposition</keyword>
<dbReference type="SUPFAM" id="SSF46689">
    <property type="entry name" value="Homeodomain-like"/>
    <property type="match status" value="1"/>
</dbReference>
<comment type="similarity">
    <text evidence="1">Belongs to the transposase IS21/IS408/IS1162 family.</text>
</comment>
<organism evidence="5 6">
    <name type="scientific">Pseudomonas syringae</name>
    <dbReference type="NCBI Taxonomy" id="317"/>
    <lineage>
        <taxon>Bacteria</taxon>
        <taxon>Pseudomonadati</taxon>
        <taxon>Pseudomonadota</taxon>
        <taxon>Gammaproteobacteria</taxon>
        <taxon>Pseudomonadales</taxon>
        <taxon>Pseudomonadaceae</taxon>
        <taxon>Pseudomonas</taxon>
    </lineage>
</organism>
<protein>
    <submittedName>
        <fullName evidence="5">Integrase</fullName>
    </submittedName>
</protein>
<dbReference type="InterPro" id="IPR009057">
    <property type="entry name" value="Homeodomain-like_sf"/>
</dbReference>
<evidence type="ECO:0000313" key="6">
    <source>
        <dbReference type="Proteomes" id="UP000238095"/>
    </source>
</evidence>
<dbReference type="EMBL" id="LT963409">
    <property type="protein sequence ID" value="SOS38237.1"/>
    <property type="molecule type" value="Genomic_DNA"/>
</dbReference>
<dbReference type="GO" id="GO:0032196">
    <property type="term" value="P:transposition"/>
    <property type="evidence" value="ECO:0007669"/>
    <property type="project" value="UniProtKB-KW"/>
</dbReference>
<dbReference type="InterPro" id="IPR017894">
    <property type="entry name" value="HTH_IS21_transposase_type"/>
</dbReference>